<keyword evidence="2" id="KW-1185">Reference proteome</keyword>
<dbReference type="PANTHER" id="PTHR36091">
    <property type="entry name" value="ALTERED INHERITANCE OF MITOCHONDRIA PROTEIN 9, MITOCHONDRIAL"/>
    <property type="match status" value="1"/>
</dbReference>
<protein>
    <submittedName>
        <fullName evidence="1">Protein kinase subdomain-containing protein PKL CAK Fmp29</fullName>
    </submittedName>
</protein>
<dbReference type="STRING" id="1328759.A0A5C2RP56"/>
<dbReference type="EMBL" id="ML122324">
    <property type="protein sequence ID" value="RPD53323.1"/>
    <property type="molecule type" value="Genomic_DNA"/>
</dbReference>
<dbReference type="GO" id="GO:0005739">
    <property type="term" value="C:mitochondrion"/>
    <property type="evidence" value="ECO:0007669"/>
    <property type="project" value="TreeGrafter"/>
</dbReference>
<dbReference type="InterPro" id="IPR011009">
    <property type="entry name" value="Kinase-like_dom_sf"/>
</dbReference>
<dbReference type="InterPro" id="IPR051035">
    <property type="entry name" value="Mito_inheritance_9"/>
</dbReference>
<accession>A0A5C2RP56</accession>
<sequence>MALPHNDNDLFEYTSGRWLVNDKLRHAERRRHFNVDALRRLAAQSVNRKPDDIESLRKLAEGGFNRVFLITMRDGFRMIARIPYSNTVPKYFAVASETATLAFLRSAGVPTPEVYGYSPTPDNAAGTEYIFMQYIEGVSLADVLPGLDEGNIISILRQLVELELSLLMMRFPAVGSLYFAEDLANAAGSPSGPTKPGIPLQTDKRFCIGPETSFPLWYGRRSQLDVDRGPYATFEETLVRGAEKEQAYLRRFGRPLLPLQPARREAYGYQEQQPSDHIENLDRYLRIAPLMVSKDKRLDYFCMRHPDLRPSNIIVARPPDSNQYAIVSIIDWQNTSILPLSLHAAIPTWLQNNDGTDWQPEMPPSLPENLDDMDESQRERELELYRRRFRHYYYIEFTRKYNILNYVPLADPMGSLRRRLFRHSRDLWDGETLELKLLLIQATENWEALAGEGVPCPIAFDSDDARETRKLVEVQREADELLEISRDTIGTAGPEDWVPVEHYEQAMALSKQFKQFALSRVEDDQERAQIAAHWPFDDRDEEDCL</sequence>
<keyword evidence="1" id="KW-0808">Transferase</keyword>
<dbReference type="Gene3D" id="3.30.200.20">
    <property type="entry name" value="Phosphorylase Kinase, domain 1"/>
    <property type="match status" value="1"/>
</dbReference>
<gene>
    <name evidence="1" type="ORF">L227DRAFT_617083</name>
</gene>
<dbReference type="GO" id="GO:0016301">
    <property type="term" value="F:kinase activity"/>
    <property type="evidence" value="ECO:0007669"/>
    <property type="project" value="UniProtKB-KW"/>
</dbReference>
<dbReference type="SUPFAM" id="SSF56112">
    <property type="entry name" value="Protein kinase-like (PK-like)"/>
    <property type="match status" value="1"/>
</dbReference>
<dbReference type="PANTHER" id="PTHR36091:SF2">
    <property type="entry name" value="AMINOGLYCOSIDE PHOSPHOTRANSFERASE DOMAIN-CONTAINING PROTEIN"/>
    <property type="match status" value="1"/>
</dbReference>
<dbReference type="Proteomes" id="UP000313359">
    <property type="component" value="Unassembled WGS sequence"/>
</dbReference>
<name>A0A5C2RP56_9APHY</name>
<evidence type="ECO:0000313" key="1">
    <source>
        <dbReference type="EMBL" id="RPD53323.1"/>
    </source>
</evidence>
<dbReference type="OrthoDB" id="2831558at2759"/>
<proteinExistence type="predicted"/>
<evidence type="ECO:0000313" key="2">
    <source>
        <dbReference type="Proteomes" id="UP000313359"/>
    </source>
</evidence>
<organism evidence="1 2">
    <name type="scientific">Lentinus tigrinus ALCF2SS1-6</name>
    <dbReference type="NCBI Taxonomy" id="1328759"/>
    <lineage>
        <taxon>Eukaryota</taxon>
        <taxon>Fungi</taxon>
        <taxon>Dikarya</taxon>
        <taxon>Basidiomycota</taxon>
        <taxon>Agaricomycotina</taxon>
        <taxon>Agaricomycetes</taxon>
        <taxon>Polyporales</taxon>
        <taxon>Polyporaceae</taxon>
        <taxon>Lentinus</taxon>
    </lineage>
</organism>
<reference evidence="1" key="1">
    <citation type="journal article" date="2018" name="Genome Biol. Evol.">
        <title>Genomics and development of Lentinus tigrinus, a white-rot wood-decaying mushroom with dimorphic fruiting bodies.</title>
        <authorList>
            <person name="Wu B."/>
            <person name="Xu Z."/>
            <person name="Knudson A."/>
            <person name="Carlson A."/>
            <person name="Chen N."/>
            <person name="Kovaka S."/>
            <person name="LaButti K."/>
            <person name="Lipzen A."/>
            <person name="Pennachio C."/>
            <person name="Riley R."/>
            <person name="Schakwitz W."/>
            <person name="Umezawa K."/>
            <person name="Ohm R.A."/>
            <person name="Grigoriev I.V."/>
            <person name="Nagy L.G."/>
            <person name="Gibbons J."/>
            <person name="Hibbett D."/>
        </authorList>
    </citation>
    <scope>NUCLEOTIDE SEQUENCE [LARGE SCALE GENOMIC DNA]</scope>
    <source>
        <strain evidence="1">ALCF2SS1-6</strain>
    </source>
</reference>
<dbReference type="AlphaFoldDB" id="A0A5C2RP56"/>
<keyword evidence="1" id="KW-0418">Kinase</keyword>